<dbReference type="CDD" id="cd02182">
    <property type="entry name" value="GH16_Strep_laminarinase_like"/>
    <property type="match status" value="1"/>
</dbReference>
<dbReference type="InterPro" id="IPR000757">
    <property type="entry name" value="Beta-glucanase-like"/>
</dbReference>
<evidence type="ECO:0000313" key="4">
    <source>
        <dbReference type="Proteomes" id="UP001392437"/>
    </source>
</evidence>
<dbReference type="Proteomes" id="UP001392437">
    <property type="component" value="Unassembled WGS sequence"/>
</dbReference>
<dbReference type="Pfam" id="PF26113">
    <property type="entry name" value="GH16_XgeA"/>
    <property type="match status" value="1"/>
</dbReference>
<dbReference type="EMBL" id="JAQQWP010000003">
    <property type="protein sequence ID" value="KAK8124157.1"/>
    <property type="molecule type" value="Genomic_DNA"/>
</dbReference>
<evidence type="ECO:0000313" key="3">
    <source>
        <dbReference type="EMBL" id="KAK8124157.1"/>
    </source>
</evidence>
<accession>A0AAW0R5J8</accession>
<protein>
    <submittedName>
        <fullName evidence="3">Beta-glucanase</fullName>
    </submittedName>
</protein>
<comment type="caution">
    <text evidence="3">The sequence shown here is derived from an EMBL/GenBank/DDBJ whole genome shotgun (WGS) entry which is preliminary data.</text>
</comment>
<dbReference type="SUPFAM" id="SSF49899">
    <property type="entry name" value="Concanavalin A-like lectins/glucanases"/>
    <property type="match status" value="1"/>
</dbReference>
<evidence type="ECO:0000256" key="1">
    <source>
        <dbReference type="SAM" id="SignalP"/>
    </source>
</evidence>
<dbReference type="PANTHER" id="PTHR10963:SF60">
    <property type="entry name" value="GRAM-NEGATIVE BACTERIA-BINDING PROTEIN 1-RELATED"/>
    <property type="match status" value="1"/>
</dbReference>
<proteinExistence type="predicted"/>
<dbReference type="AlphaFoldDB" id="A0AAW0R5J8"/>
<keyword evidence="1" id="KW-0732">Signal</keyword>
<reference evidence="3 4" key="1">
    <citation type="submission" date="2023-01" db="EMBL/GenBank/DDBJ databases">
        <title>Analysis of 21 Apiospora genomes using comparative genomics revels a genus with tremendous synthesis potential of carbohydrate active enzymes and secondary metabolites.</title>
        <authorList>
            <person name="Sorensen T."/>
        </authorList>
    </citation>
    <scope>NUCLEOTIDE SEQUENCE [LARGE SCALE GENOMIC DNA]</scope>
    <source>
        <strain evidence="3 4">CBS 117206</strain>
    </source>
</reference>
<feature type="domain" description="GH16" evidence="2">
    <location>
        <begin position="16"/>
        <end position="320"/>
    </location>
</feature>
<dbReference type="Gene3D" id="2.60.120.200">
    <property type="match status" value="1"/>
</dbReference>
<dbReference type="GO" id="GO:0004553">
    <property type="term" value="F:hydrolase activity, hydrolyzing O-glycosyl compounds"/>
    <property type="evidence" value="ECO:0007669"/>
    <property type="project" value="InterPro"/>
</dbReference>
<feature type="signal peptide" evidence="1">
    <location>
        <begin position="1"/>
        <end position="21"/>
    </location>
</feature>
<gene>
    <name evidence="3" type="ORF">PG999_004075</name>
</gene>
<sequence length="348" mass="36787">MAYRFSILALLAAAGPSMVQAAVPSVNGFTLAWSDDFEGGAGSLPKAENWIFTTGTQYPNGAANFGTGEIQTYTKDPKNVQLDGKGNVKITAIKNGNAWTSARIETQRKDFVAPVGGKSKSGSTPYRITIHETSLTFLPRCLVRIQASLSTPKVAQPLGYWPAFWTLGAAFRGVYTNWPIVGEFDILENVNGEDKVYATLHCGTAPGGPCNENEGIGGSKTGCPNGPCPANFHTYALEVDRSAGEGREKMTWFVDDVQYHQILPGKVEASAWKEAVTKPHFLLMNLAIGGAFPNKGGKTTPVADTTSGGVFSAAYVAVYYSTGAGNATTHAAPARGGKGGKLGAKYFS</sequence>
<evidence type="ECO:0000259" key="2">
    <source>
        <dbReference type="PROSITE" id="PS51762"/>
    </source>
</evidence>
<dbReference type="GO" id="GO:0005975">
    <property type="term" value="P:carbohydrate metabolic process"/>
    <property type="evidence" value="ECO:0007669"/>
    <property type="project" value="InterPro"/>
</dbReference>
<organism evidence="3 4">
    <name type="scientific">Apiospora kogelbergensis</name>
    <dbReference type="NCBI Taxonomy" id="1337665"/>
    <lineage>
        <taxon>Eukaryota</taxon>
        <taxon>Fungi</taxon>
        <taxon>Dikarya</taxon>
        <taxon>Ascomycota</taxon>
        <taxon>Pezizomycotina</taxon>
        <taxon>Sordariomycetes</taxon>
        <taxon>Xylariomycetidae</taxon>
        <taxon>Amphisphaeriales</taxon>
        <taxon>Apiosporaceae</taxon>
        <taxon>Apiospora</taxon>
    </lineage>
</organism>
<name>A0AAW0R5J8_9PEZI</name>
<dbReference type="InterPro" id="IPR050546">
    <property type="entry name" value="Glycosyl_Hydrlase_16"/>
</dbReference>
<dbReference type="PROSITE" id="PS51762">
    <property type="entry name" value="GH16_2"/>
    <property type="match status" value="1"/>
</dbReference>
<feature type="chain" id="PRO_5043855639" evidence="1">
    <location>
        <begin position="22"/>
        <end position="348"/>
    </location>
</feature>
<dbReference type="InterPro" id="IPR013320">
    <property type="entry name" value="ConA-like_dom_sf"/>
</dbReference>
<dbReference type="PANTHER" id="PTHR10963">
    <property type="entry name" value="GLYCOSYL HYDROLASE-RELATED"/>
    <property type="match status" value="1"/>
</dbReference>
<keyword evidence="4" id="KW-1185">Reference proteome</keyword>